<comment type="caution">
    <text evidence="9">The sequence shown here is derived from an EMBL/GenBank/DDBJ whole genome shotgun (WGS) entry which is preliminary data.</text>
</comment>
<name>A0A8J3E7W5_9GAMM</name>
<keyword evidence="5" id="KW-0418">Kinase</keyword>
<evidence type="ECO:0000256" key="4">
    <source>
        <dbReference type="ARBA" id="ARBA00022741"/>
    </source>
</evidence>
<dbReference type="SUPFAM" id="SSF53633">
    <property type="entry name" value="Carbamate kinase-like"/>
    <property type="match status" value="1"/>
</dbReference>
<evidence type="ECO:0000256" key="6">
    <source>
        <dbReference type="ARBA" id="ARBA00022840"/>
    </source>
</evidence>
<keyword evidence="4" id="KW-0547">Nucleotide-binding</keyword>
<protein>
    <recommendedName>
        <fullName evidence="2">aspartate kinase</fullName>
        <ecNumber evidence="2">2.7.2.4</ecNumber>
    </recommendedName>
</protein>
<dbReference type="PANTHER" id="PTHR21499">
    <property type="entry name" value="ASPARTATE KINASE"/>
    <property type="match status" value="1"/>
</dbReference>
<dbReference type="Pfam" id="PF00696">
    <property type="entry name" value="AA_kinase"/>
    <property type="match status" value="1"/>
</dbReference>
<proteinExistence type="inferred from homology"/>
<reference evidence="9" key="1">
    <citation type="journal article" date="2014" name="Int. J. Syst. Evol. Microbiol.">
        <title>Complete genome sequence of Corynebacterium casei LMG S-19264T (=DSM 44701T), isolated from a smear-ripened cheese.</title>
        <authorList>
            <consortium name="US DOE Joint Genome Institute (JGI-PGF)"/>
            <person name="Walter F."/>
            <person name="Albersmeier A."/>
            <person name="Kalinowski J."/>
            <person name="Ruckert C."/>
        </authorList>
    </citation>
    <scope>NUCLEOTIDE SEQUENCE</scope>
    <source>
        <strain evidence="9">CGMCC 1.15758</strain>
    </source>
</reference>
<dbReference type="EMBL" id="BMJS01000002">
    <property type="protein sequence ID" value="GGF89283.1"/>
    <property type="molecule type" value="Genomic_DNA"/>
</dbReference>
<comment type="similarity">
    <text evidence="1">Belongs to the aspartokinase family.</text>
</comment>
<organism evidence="9 10">
    <name type="scientific">Cysteiniphilum litorale</name>
    <dbReference type="NCBI Taxonomy" id="2056700"/>
    <lineage>
        <taxon>Bacteria</taxon>
        <taxon>Pseudomonadati</taxon>
        <taxon>Pseudomonadota</taxon>
        <taxon>Gammaproteobacteria</taxon>
        <taxon>Thiotrichales</taxon>
        <taxon>Fastidiosibacteraceae</taxon>
        <taxon>Cysteiniphilum</taxon>
    </lineage>
</organism>
<dbReference type="InterPro" id="IPR001048">
    <property type="entry name" value="Asp/Glu/Uridylate_kinase"/>
</dbReference>
<dbReference type="GO" id="GO:0009089">
    <property type="term" value="P:lysine biosynthetic process via diaminopimelate"/>
    <property type="evidence" value="ECO:0007669"/>
    <property type="project" value="TreeGrafter"/>
</dbReference>
<evidence type="ECO:0000256" key="5">
    <source>
        <dbReference type="ARBA" id="ARBA00022777"/>
    </source>
</evidence>
<dbReference type="Proteomes" id="UP000636949">
    <property type="component" value="Unassembled WGS sequence"/>
</dbReference>
<gene>
    <name evidence="9" type="ORF">GCM10010995_03210</name>
</gene>
<evidence type="ECO:0000256" key="7">
    <source>
        <dbReference type="ARBA" id="ARBA00047872"/>
    </source>
</evidence>
<dbReference type="PANTHER" id="PTHR21499:SF3">
    <property type="entry name" value="ASPARTOKINASE"/>
    <property type="match status" value="1"/>
</dbReference>
<evidence type="ECO:0000313" key="10">
    <source>
        <dbReference type="Proteomes" id="UP000636949"/>
    </source>
</evidence>
<dbReference type="GO" id="GO:0004072">
    <property type="term" value="F:aspartate kinase activity"/>
    <property type="evidence" value="ECO:0007669"/>
    <property type="project" value="UniProtKB-EC"/>
</dbReference>
<dbReference type="GO" id="GO:0005829">
    <property type="term" value="C:cytosol"/>
    <property type="evidence" value="ECO:0007669"/>
    <property type="project" value="TreeGrafter"/>
</dbReference>
<evidence type="ECO:0000256" key="2">
    <source>
        <dbReference type="ARBA" id="ARBA00013059"/>
    </source>
</evidence>
<reference evidence="9" key="2">
    <citation type="submission" date="2020-09" db="EMBL/GenBank/DDBJ databases">
        <authorList>
            <person name="Sun Q."/>
            <person name="Zhou Y."/>
        </authorList>
    </citation>
    <scope>NUCLEOTIDE SEQUENCE</scope>
    <source>
        <strain evidence="9">CGMCC 1.15758</strain>
    </source>
</reference>
<keyword evidence="3" id="KW-0808">Transferase</keyword>
<feature type="domain" description="Aspartate/glutamate/uridylate kinase" evidence="8">
    <location>
        <begin position="13"/>
        <end position="227"/>
    </location>
</feature>
<dbReference type="RefSeq" id="WP_117001421.1">
    <property type="nucleotide sequence ID" value="NZ_BMJS01000002.1"/>
</dbReference>
<dbReference type="Gene3D" id="3.40.1160.10">
    <property type="entry name" value="Acetylglutamate kinase-like"/>
    <property type="match status" value="1"/>
</dbReference>
<dbReference type="InterPro" id="IPR036393">
    <property type="entry name" value="AceGlu_kinase-like_sf"/>
</dbReference>
<dbReference type="OrthoDB" id="9799110at2"/>
<evidence type="ECO:0000256" key="3">
    <source>
        <dbReference type="ARBA" id="ARBA00022679"/>
    </source>
</evidence>
<dbReference type="AlphaFoldDB" id="A0A8J3E7W5"/>
<evidence type="ECO:0000313" key="9">
    <source>
        <dbReference type="EMBL" id="GGF89283.1"/>
    </source>
</evidence>
<comment type="catalytic activity">
    <reaction evidence="7">
        <text>L-aspartate + ATP = 4-phospho-L-aspartate + ADP</text>
        <dbReference type="Rhea" id="RHEA:23776"/>
        <dbReference type="ChEBI" id="CHEBI:29991"/>
        <dbReference type="ChEBI" id="CHEBI:30616"/>
        <dbReference type="ChEBI" id="CHEBI:57535"/>
        <dbReference type="ChEBI" id="CHEBI:456216"/>
        <dbReference type="EC" id="2.7.2.4"/>
    </reaction>
</comment>
<keyword evidence="6" id="KW-0067">ATP-binding</keyword>
<dbReference type="EC" id="2.7.2.4" evidence="2"/>
<keyword evidence="10" id="KW-1185">Reference proteome</keyword>
<dbReference type="GO" id="GO:0005524">
    <property type="term" value="F:ATP binding"/>
    <property type="evidence" value="ECO:0007669"/>
    <property type="project" value="UniProtKB-KW"/>
</dbReference>
<evidence type="ECO:0000259" key="8">
    <source>
        <dbReference type="Pfam" id="PF00696"/>
    </source>
</evidence>
<evidence type="ECO:0000256" key="1">
    <source>
        <dbReference type="ARBA" id="ARBA00010122"/>
    </source>
</evidence>
<sequence length="267" mass="29390">MTQYRCSSFQAEVVVLKFGSSILESLDHFQDAAFEVKRFVDKGYKVIAVVSAIGNTTDALEGNQNAFNLSNNQTSAKARALLLATGELQSVAYLTQTLLQQNVQSDFITNPIVAEGDYANATPLHINQSLFHGLLSTQQAIVVPGFIAENKDNEPCLLGRGGSDLTALFIAHQLQAKRCILLKDVDGVYHLDPNKFKDAIRYETLTYDCAKEKATQVIQPQAITWAKAHCLTFQIGKLNGNNYTTVGTLETRQATQLSRQVNIYEVA</sequence>
<dbReference type="GO" id="GO:0009090">
    <property type="term" value="P:homoserine biosynthetic process"/>
    <property type="evidence" value="ECO:0007669"/>
    <property type="project" value="TreeGrafter"/>
</dbReference>
<accession>A0A8J3E7W5</accession>